<dbReference type="AlphaFoldDB" id="A0A2W2AF65"/>
<name>A0A2W2AF65_9BACT</name>
<evidence type="ECO:0000313" key="1">
    <source>
        <dbReference type="EMBL" id="PZF70800.1"/>
    </source>
</evidence>
<organism evidence="1 2">
    <name type="scientific">Taibaiella soli</name>
    <dbReference type="NCBI Taxonomy" id="1649169"/>
    <lineage>
        <taxon>Bacteria</taxon>
        <taxon>Pseudomonadati</taxon>
        <taxon>Bacteroidota</taxon>
        <taxon>Chitinophagia</taxon>
        <taxon>Chitinophagales</taxon>
        <taxon>Chitinophagaceae</taxon>
        <taxon>Taibaiella</taxon>
    </lineage>
</organism>
<dbReference type="InterPro" id="IPR023614">
    <property type="entry name" value="Porin_dom_sf"/>
</dbReference>
<evidence type="ECO:0000313" key="2">
    <source>
        <dbReference type="Proteomes" id="UP000248745"/>
    </source>
</evidence>
<sequence>MTNEDSLHAGGVGDKKTILSGYGSAYYQHNSNAQTSIATLERAVLFVGHQFSRKIAFFSELEVENALVVGNETKGEIAMEQAFLKFNLNPHQYIIAGLFIPRIGILNENHLPVNFNGVERPMVETWVIPATWRELGVGFYGRSRNMPLNYSVALMNGLNSADFTHGTGIRDGRAEGSMAMANNLAITAAVQYNVRDFKFQLSGYMGGTVGLGKRAADSLTLDGGPMGTPVYLGEADVQYNHKGISAKVLGAYIGYPDAGKINAAYAQNIATGVYGAYAELGYDILHFRKKTAQLVAFARYELMDLNASIPSAPEGIYDGTLKQSHLIAGFSYLPLPNVVIKADVRLMHTGEQNPMLNINPPPNQLPYKQNNSFLNIGIGYSF</sequence>
<keyword evidence="2" id="KW-1185">Reference proteome</keyword>
<comment type="caution">
    <text evidence="1">The sequence shown here is derived from an EMBL/GenBank/DDBJ whole genome shotgun (WGS) entry which is preliminary data.</text>
</comment>
<gene>
    <name evidence="1" type="ORF">DN068_21390</name>
</gene>
<reference evidence="1 2" key="1">
    <citation type="submission" date="2018-06" db="EMBL/GenBank/DDBJ databases">
        <title>Mucibacter soli gen. nov., sp. nov., a new member of the family Chitinophagaceae producing mucin.</title>
        <authorList>
            <person name="Kim M.-K."/>
            <person name="Park S."/>
            <person name="Kim T.-S."/>
            <person name="Joung Y."/>
            <person name="Han J.-H."/>
            <person name="Kim S.B."/>
        </authorList>
    </citation>
    <scope>NUCLEOTIDE SEQUENCE [LARGE SCALE GENOMIC DNA]</scope>
    <source>
        <strain evidence="1 2">R1-15</strain>
    </source>
</reference>
<dbReference type="Proteomes" id="UP000248745">
    <property type="component" value="Unassembled WGS sequence"/>
</dbReference>
<proteinExistence type="predicted"/>
<dbReference type="SUPFAM" id="SSF56935">
    <property type="entry name" value="Porins"/>
    <property type="match status" value="1"/>
</dbReference>
<accession>A0A2W2AF65</accession>
<dbReference type="Gene3D" id="2.40.160.10">
    <property type="entry name" value="Porin"/>
    <property type="match status" value="1"/>
</dbReference>
<dbReference type="EMBL" id="QKTW01000030">
    <property type="protein sequence ID" value="PZF70800.1"/>
    <property type="molecule type" value="Genomic_DNA"/>
</dbReference>
<evidence type="ECO:0008006" key="3">
    <source>
        <dbReference type="Google" id="ProtNLM"/>
    </source>
</evidence>
<protein>
    <recommendedName>
        <fullName evidence="3">Porin</fullName>
    </recommendedName>
</protein>